<evidence type="ECO:0000256" key="7">
    <source>
        <dbReference type="SAM" id="Coils"/>
    </source>
</evidence>
<comment type="similarity">
    <text evidence="1">Belongs to the WD repeat ESC family.</text>
</comment>
<proteinExistence type="inferred from homology"/>
<dbReference type="SMART" id="SM00320">
    <property type="entry name" value="WD40"/>
    <property type="match status" value="2"/>
</dbReference>
<evidence type="ECO:0000313" key="10">
    <source>
        <dbReference type="Proteomes" id="UP001342314"/>
    </source>
</evidence>
<dbReference type="Gene3D" id="2.130.10.10">
    <property type="entry name" value="YVTN repeat-like/Quinoprotein amine dehydrogenase"/>
    <property type="match status" value="1"/>
</dbReference>
<keyword evidence="4" id="KW-0805">Transcription regulation</keyword>
<evidence type="ECO:0000256" key="8">
    <source>
        <dbReference type="SAM" id="MobiDB-lite"/>
    </source>
</evidence>
<dbReference type="InterPro" id="IPR051243">
    <property type="entry name" value="PcG_WD-repeat"/>
</dbReference>
<keyword evidence="2 6" id="KW-0853">WD repeat</keyword>
<comment type="caution">
    <text evidence="9">The sequence shown here is derived from an EMBL/GenBank/DDBJ whole genome shotgun (WGS) entry which is preliminary data.</text>
</comment>
<feature type="repeat" description="WD" evidence="6">
    <location>
        <begin position="429"/>
        <end position="470"/>
    </location>
</feature>
<name>A0AAV5GQP0_9BASI</name>
<reference evidence="9 10" key="1">
    <citation type="submission" date="2021-12" db="EMBL/GenBank/DDBJ databases">
        <title>High titer production of polyol ester of fatty acids by Rhodotorula paludigena BS15 towards product separation-free biomass refinery.</title>
        <authorList>
            <person name="Mano J."/>
            <person name="Ono H."/>
            <person name="Tanaka T."/>
            <person name="Naito K."/>
            <person name="Sushida H."/>
            <person name="Ike M."/>
            <person name="Tokuyasu K."/>
            <person name="Kitaoka M."/>
        </authorList>
    </citation>
    <scope>NUCLEOTIDE SEQUENCE [LARGE SCALE GENOMIC DNA]</scope>
    <source>
        <strain evidence="9 10">BS15</strain>
    </source>
</reference>
<gene>
    <name evidence="9" type="ORF">Rhopal_004853-T1</name>
</gene>
<keyword evidence="7" id="KW-0175">Coiled coil</keyword>
<dbReference type="PROSITE" id="PS50082">
    <property type="entry name" value="WD_REPEATS_2"/>
    <property type="match status" value="2"/>
</dbReference>
<evidence type="ECO:0000256" key="2">
    <source>
        <dbReference type="ARBA" id="ARBA00022574"/>
    </source>
</evidence>
<keyword evidence="3" id="KW-0677">Repeat</keyword>
<evidence type="ECO:0008006" key="11">
    <source>
        <dbReference type="Google" id="ProtNLM"/>
    </source>
</evidence>
<dbReference type="PROSITE" id="PS50294">
    <property type="entry name" value="WD_REPEATS_REGION"/>
    <property type="match status" value="1"/>
</dbReference>
<keyword evidence="10" id="KW-1185">Reference proteome</keyword>
<evidence type="ECO:0000256" key="3">
    <source>
        <dbReference type="ARBA" id="ARBA00022737"/>
    </source>
</evidence>
<evidence type="ECO:0000256" key="1">
    <source>
        <dbReference type="ARBA" id="ARBA00008075"/>
    </source>
</evidence>
<feature type="compositionally biased region" description="Low complexity" evidence="8">
    <location>
        <begin position="1"/>
        <end position="19"/>
    </location>
</feature>
<feature type="compositionally biased region" description="Low complexity" evidence="8">
    <location>
        <begin position="37"/>
        <end position="56"/>
    </location>
</feature>
<dbReference type="InterPro" id="IPR036322">
    <property type="entry name" value="WD40_repeat_dom_sf"/>
</dbReference>
<dbReference type="Proteomes" id="UP001342314">
    <property type="component" value="Unassembled WGS sequence"/>
</dbReference>
<feature type="compositionally biased region" description="Basic and acidic residues" evidence="8">
    <location>
        <begin position="568"/>
        <end position="583"/>
    </location>
</feature>
<feature type="region of interest" description="Disordered" evidence="8">
    <location>
        <begin position="1"/>
        <end position="111"/>
    </location>
</feature>
<dbReference type="AlphaFoldDB" id="A0AAV5GQP0"/>
<evidence type="ECO:0000256" key="4">
    <source>
        <dbReference type="ARBA" id="ARBA00023015"/>
    </source>
</evidence>
<protein>
    <recommendedName>
        <fullName evidence="11">WD40 repeat-like protein</fullName>
    </recommendedName>
</protein>
<evidence type="ECO:0000313" key="9">
    <source>
        <dbReference type="EMBL" id="GJN91830.1"/>
    </source>
</evidence>
<dbReference type="Pfam" id="PF00400">
    <property type="entry name" value="WD40"/>
    <property type="match status" value="2"/>
</dbReference>
<feature type="region of interest" description="Disordered" evidence="8">
    <location>
        <begin position="565"/>
        <end position="589"/>
    </location>
</feature>
<sequence length="775" mass="83903">MHTVEADPPYGPAAAAPAASLDSGKIGGHGTSRRLPSIIIDDSTDASYDSSSSSESLHPLSRASGSDAPATPPPATASNGAPYSSAAFRSPTRHVRAKSAAPIGVSPPKTPRATVDFSAVSPDYPLPHPPFQFDVLNHAPARDPMAPPGWKAPKERTVDENIEEMRRAKERLRRAEEQRRTREPFAGSAELVWEQAAIPRTYLEYVMPGESNKPTTYRSTAFFPYSHLPGLGYLKDLFAVVGGHKLTPTARLQIDVLQLEHASTSQSSPARLVKRTLAPEKFEDKKRVDEEFFTCAWSVDISTQPYTPILAVAGRGRSIEIYHVAVNGLENTLQLQHNRSIAGHGGSIFHLCFHPSYPHLLASCSEDKTIRLWDATVPWGADAAVWERLGAVGQNGKRGHARPPGGRSTQAQSVLRPMVPGELLGVLSEAGHEKGALSCDFHATLPLLATSGMDGFIKIWHLPSSVLSATPYWPTTPVYRRTSSQGHQPHDMPVAIPPSPSPMPPPIFSSYALHPGQWPDQVLFASPTTCTVLSKAPVSHPTSRFSPRTSVKVWVPTALDVLPSSQRAAHEREMERSRGEVQAKDAATSGRAPLEVLATCPPLPSGARSESSFRVLYEAVLEGQSCVGDRMGWYRPSSSSASSSAREREEPYFVLPTATPLPSPGGRSALDPALYFFHPFAPLSLPHSLAPNASQADKIAAARDALFPPERDRTMHDFHPRLRPTQVVDVERVEAKARDGVHFRAVGVQGEPGGAVVAVGDGGRIVVLRRRRKGR</sequence>
<keyword evidence="5" id="KW-0804">Transcription</keyword>
<feature type="repeat" description="WD" evidence="6">
    <location>
        <begin position="341"/>
        <end position="374"/>
    </location>
</feature>
<feature type="coiled-coil region" evidence="7">
    <location>
        <begin position="155"/>
        <end position="182"/>
    </location>
</feature>
<evidence type="ECO:0000256" key="6">
    <source>
        <dbReference type="PROSITE-ProRule" id="PRU00221"/>
    </source>
</evidence>
<accession>A0AAV5GQP0</accession>
<dbReference type="InterPro" id="IPR001680">
    <property type="entry name" value="WD40_rpt"/>
</dbReference>
<organism evidence="9 10">
    <name type="scientific">Rhodotorula paludigena</name>
    <dbReference type="NCBI Taxonomy" id="86838"/>
    <lineage>
        <taxon>Eukaryota</taxon>
        <taxon>Fungi</taxon>
        <taxon>Dikarya</taxon>
        <taxon>Basidiomycota</taxon>
        <taxon>Pucciniomycotina</taxon>
        <taxon>Microbotryomycetes</taxon>
        <taxon>Sporidiobolales</taxon>
        <taxon>Sporidiobolaceae</taxon>
        <taxon>Rhodotorula</taxon>
    </lineage>
</organism>
<evidence type="ECO:0000256" key="5">
    <source>
        <dbReference type="ARBA" id="ARBA00023163"/>
    </source>
</evidence>
<dbReference type="SUPFAM" id="SSF50978">
    <property type="entry name" value="WD40 repeat-like"/>
    <property type="match status" value="1"/>
</dbReference>
<dbReference type="EMBL" id="BQKY01000009">
    <property type="protein sequence ID" value="GJN91830.1"/>
    <property type="molecule type" value="Genomic_DNA"/>
</dbReference>
<dbReference type="PANTHER" id="PTHR10253">
    <property type="entry name" value="POLYCOMB PROTEIN"/>
    <property type="match status" value="1"/>
</dbReference>
<dbReference type="InterPro" id="IPR015943">
    <property type="entry name" value="WD40/YVTN_repeat-like_dom_sf"/>
</dbReference>